<dbReference type="Pfam" id="PF07529">
    <property type="entry name" value="HSA"/>
    <property type="match status" value="1"/>
</dbReference>
<evidence type="ECO:0000259" key="3">
    <source>
        <dbReference type="PROSITE" id="PS50090"/>
    </source>
</evidence>
<dbReference type="InterPro" id="IPR014012">
    <property type="entry name" value="HSA_dom"/>
</dbReference>
<dbReference type="SMART" id="SM00573">
    <property type="entry name" value="HSA"/>
    <property type="match status" value="1"/>
</dbReference>
<feature type="compositionally biased region" description="Basic and acidic residues" evidence="2">
    <location>
        <begin position="398"/>
        <end position="411"/>
    </location>
</feature>
<feature type="compositionally biased region" description="Polar residues" evidence="2">
    <location>
        <begin position="1688"/>
        <end position="1722"/>
    </location>
</feature>
<feature type="domain" description="HSA" evidence="4">
    <location>
        <begin position="555"/>
        <end position="630"/>
    </location>
</feature>
<dbReference type="PANTHER" id="PTHR46774">
    <property type="entry name" value="CHROMATIN MODIFICATION-RELATED PROTEIN EAF1 A-RELATED"/>
    <property type="match status" value="1"/>
</dbReference>
<dbReference type="PANTHER" id="PTHR46774:SF3">
    <property type="entry name" value="CHROMATIN MODIFICATION-RELATED PROTEIN EAF1 A-RELATED"/>
    <property type="match status" value="1"/>
</dbReference>
<protein>
    <recommendedName>
        <fullName evidence="7">Myb-like domain-containing protein</fullName>
    </recommendedName>
</protein>
<feature type="region of interest" description="Disordered" evidence="2">
    <location>
        <begin position="131"/>
        <end position="239"/>
    </location>
</feature>
<feature type="compositionally biased region" description="Low complexity" evidence="2">
    <location>
        <begin position="1522"/>
        <end position="1556"/>
    </location>
</feature>
<feature type="compositionally biased region" description="Polar residues" evidence="2">
    <location>
        <begin position="849"/>
        <end position="882"/>
    </location>
</feature>
<feature type="compositionally biased region" description="Basic and acidic residues" evidence="2">
    <location>
        <begin position="940"/>
        <end position="953"/>
    </location>
</feature>
<feature type="compositionally biased region" description="Low complexity" evidence="2">
    <location>
        <begin position="1588"/>
        <end position="1600"/>
    </location>
</feature>
<feature type="compositionally biased region" description="Low complexity" evidence="2">
    <location>
        <begin position="1760"/>
        <end position="1782"/>
    </location>
</feature>
<feature type="region of interest" description="Disordered" evidence="2">
    <location>
        <begin position="1428"/>
        <end position="1464"/>
    </location>
</feature>
<feature type="region of interest" description="Disordered" evidence="2">
    <location>
        <begin position="1840"/>
        <end position="1938"/>
    </location>
</feature>
<feature type="compositionally biased region" description="Basic residues" evidence="2">
    <location>
        <begin position="913"/>
        <end position="922"/>
    </location>
</feature>
<dbReference type="PROSITE" id="PS50090">
    <property type="entry name" value="MYB_LIKE"/>
    <property type="match status" value="1"/>
</dbReference>
<dbReference type="GO" id="GO:0006325">
    <property type="term" value="P:chromatin organization"/>
    <property type="evidence" value="ECO:0007669"/>
    <property type="project" value="UniProtKB-KW"/>
</dbReference>
<feature type="region of interest" description="Disordered" evidence="2">
    <location>
        <begin position="1230"/>
        <end position="1261"/>
    </location>
</feature>
<feature type="compositionally biased region" description="Low complexity" evidence="2">
    <location>
        <begin position="1912"/>
        <end position="1938"/>
    </location>
</feature>
<accession>A0A5J5BK25</accession>
<dbReference type="OrthoDB" id="372624at2759"/>
<feature type="region of interest" description="Disordered" evidence="2">
    <location>
        <begin position="849"/>
        <end position="890"/>
    </location>
</feature>
<feature type="region of interest" description="Disordered" evidence="2">
    <location>
        <begin position="90"/>
        <end position="115"/>
    </location>
</feature>
<feature type="compositionally biased region" description="Low complexity" evidence="2">
    <location>
        <begin position="1894"/>
        <end position="1903"/>
    </location>
</feature>
<evidence type="ECO:0000256" key="2">
    <source>
        <dbReference type="SAM" id="MobiDB-lite"/>
    </source>
</evidence>
<feature type="compositionally biased region" description="Polar residues" evidence="2">
    <location>
        <begin position="1570"/>
        <end position="1584"/>
    </location>
</feature>
<dbReference type="SMART" id="SM00717">
    <property type="entry name" value="SANT"/>
    <property type="match status" value="1"/>
</dbReference>
<feature type="region of interest" description="Disordered" evidence="2">
    <location>
        <begin position="1091"/>
        <end position="1117"/>
    </location>
</feature>
<feature type="compositionally biased region" description="Low complexity" evidence="2">
    <location>
        <begin position="1093"/>
        <end position="1105"/>
    </location>
</feature>
<feature type="region of interest" description="Disordered" evidence="2">
    <location>
        <begin position="314"/>
        <end position="340"/>
    </location>
</feature>
<evidence type="ECO:0000313" key="5">
    <source>
        <dbReference type="EMBL" id="KAA8543485.1"/>
    </source>
</evidence>
<gene>
    <name evidence="5" type="ORF">F0562_021020</name>
</gene>
<feature type="region of interest" description="Disordered" evidence="2">
    <location>
        <begin position="474"/>
        <end position="496"/>
    </location>
</feature>
<sequence length="1979" mass="215445">MGGVVDGGVGIGIGIKASPRRAEIEKAQDELRQEYDVREERRRELEFLEKGGNPLDFKFGNAASISVSTSLTDQLPEQFVTSEAKGSFAFTASPRGDSVESSGRRGVPTVCEPNSADNLLLFDGESEFVEDERNSVHPCRGNIAPSEQSSQLDGSQNAKESGDSTAFGVPKNRAYRRRNRSRPNRDGARSSSTDIFPSRSGHVASLSSRHGPKDAKGLVSDTKIQKDQNISSNCNSKPTSPNCSIVVKAAPSSSRLDIELDGVRAVESAARPSKDGLHEVVSDFNTSINLRDNQHNQYSQVDIQETHICMVSGGPESVGVRGREHNTKGARKSTPNDGQNGIAAFSTKGLDSESSCTQTSLSLDGNNDSDLCTHLRNIESNGTTKEQTILSERTPNMKNDEMEKEKNETKADGSSAFINDDLNSVHQSHQGNGSVVKAEEELHGIGSGLQNELKYPSSIEGMEQETERKTINVLGNNSDSQKENAGTGRLQGSADSSIHELPEATLSVRGSTVAPEQQTSSGIDFKLANKADEDSILEEARIIEAKRKRIAELSVGTLPLGNHQKSHWDFVLEEMAWLANDFAQERLWKITAAAQISHRVALTSRLRFEEQNLRWKQKKVAHNLAKAIMEFWHSAEETSKELELQCPGKKFALAVQGYAVRFLKYNSSVVPLGQAEAPVTPDRVADLGILEMSWEDHFTEENLFYTVPPGAMETYKKSIESHLLQYEKAGSSMQEEVDTSMYDAVADFGSQENAYEEDEGETSTYFLPGAFEGSRSSKFAQKKRKNSIKSYTARSYELGADLPYMQCMENKVGTQQAVLMGKRPANSLNVGSIPTKRVRTASRQRLLSPFSAGTSGCVQAPNKTDASSGDTNSFQDDQSTLHGGSHIPNSLEVESVGDFEKQLPFDSAEVSTKPKKKKKAKHLGSTYEHRWQLDSNFQNDQRDHTRKRSESHQLESNGSSGLFGQHMVKKPKMMKQSLDNSFDNLNPMAGSIPSPVASQMSNMSNPNKFIKMLGGRDRGRKAKALKMPSGQAGSGSTWSLFEDQALVVLVHDMGPNWELVSDAINTTLQFKCIFRKPKECKERHNILLDRTAGDGADSAEDSGSSQPYPSTLPGIPKGSARQLFQRLQGPMEEDTLKSHFEKIIMIGQKQHYRRTQNDNQDIKQIQPHNSHALALSQACPNNLNGGSPLTPLDLCDATASSSDAVPIGYQGSHPSGLAISNQGTVGSMLPASGANSSLQGSTSMVPSSNFSSPSGPLNASARYGVPRTASVSIDEQQRVQQYNPMFSGRNIQQSGLSVPGTLPGNDRGVRMLPSGNGLGIMSGVSRTVPMARPGFQGIAPSSMLNSGSMLSSSMVMPSPVNIHSGAGSGSGQGNSMLRPRDALHMMRPIQNPEHQRQMMPPELQMQVTQGNSQGVPPFSGLNSAFSNQTAPSPVQTYPLHHHQQHQMPPQQSHVLSNPHHTHLQVPNHATTSQQQAYAIRVVKERQLQQRLLQQQQQQQQQFAASNALMPHVQAQPQLPISSSLQNSSQIQSQTSSTPVSLSPLTPSSSMTTMSQHQQKHHMPSHGLGWNPQTGGSALTNQMGKQRQRQPQQQQQQFQQSGRHHPQQRLQSQSQQQAKLLKGVGRGNMMMHQNLSVDPSLLNGLSTTPVSQSAEKGEQAMHLMQGQGLYSGSGLNPVQPSKPLVPPHSLNQSQPQQKMYSGQATPPSKQLQQVPSHSDNGNQGHVPPVTSGPTLSASHQVVPPSVMASSNHQQPQPQPQPQQKLVNQTQPTVQRVPQQNRQVNSDPPSKLQTNQAHADQQPPINSLQMGTTMANSQACIGTTNVIPSISSASSPQWKAAEPLYDSGMPKPAIGSPPLTNSAGSEPIPPVNQGIGQRQSSGNLASLGHNVGAQWQQQQPLQLQQPPKPPTPPQQQLQQQSPQQQLPPQQQSQHQTQHLQAGNNSLYIRSACPFNSSVQMKPITPSGNRWKEVVVVICRFC</sequence>
<keyword evidence="6" id="KW-1185">Reference proteome</keyword>
<dbReference type="PROSITE" id="PS51204">
    <property type="entry name" value="HSA"/>
    <property type="match status" value="1"/>
</dbReference>
<name>A0A5J5BK25_9ASTE</name>
<feature type="compositionally biased region" description="Low complexity" evidence="2">
    <location>
        <begin position="1241"/>
        <end position="1256"/>
    </location>
</feature>
<feature type="compositionally biased region" description="Low complexity" evidence="2">
    <location>
        <begin position="1607"/>
        <end position="1616"/>
    </location>
</feature>
<organism evidence="5 6">
    <name type="scientific">Nyssa sinensis</name>
    <dbReference type="NCBI Taxonomy" id="561372"/>
    <lineage>
        <taxon>Eukaryota</taxon>
        <taxon>Viridiplantae</taxon>
        <taxon>Streptophyta</taxon>
        <taxon>Embryophyta</taxon>
        <taxon>Tracheophyta</taxon>
        <taxon>Spermatophyta</taxon>
        <taxon>Magnoliopsida</taxon>
        <taxon>eudicotyledons</taxon>
        <taxon>Gunneridae</taxon>
        <taxon>Pentapetalae</taxon>
        <taxon>asterids</taxon>
        <taxon>Cornales</taxon>
        <taxon>Nyssaceae</taxon>
        <taxon>Nyssa</taxon>
    </lineage>
</organism>
<keyword evidence="1" id="KW-0156">Chromatin regulator</keyword>
<evidence type="ECO:0000313" key="6">
    <source>
        <dbReference type="Proteomes" id="UP000325577"/>
    </source>
</evidence>
<feature type="compositionally biased region" description="Polar residues" evidence="2">
    <location>
        <begin position="1783"/>
        <end position="1807"/>
    </location>
</feature>
<dbReference type="Gene3D" id="1.10.10.60">
    <property type="entry name" value="Homeodomain-like"/>
    <property type="match status" value="1"/>
</dbReference>
<proteinExistence type="predicted"/>
<dbReference type="EMBL" id="CM018034">
    <property type="protein sequence ID" value="KAA8543485.1"/>
    <property type="molecule type" value="Genomic_DNA"/>
</dbReference>
<feature type="compositionally biased region" description="Polar residues" evidence="2">
    <location>
        <begin position="1872"/>
        <end position="1882"/>
    </location>
</feature>
<dbReference type="InterPro" id="IPR001005">
    <property type="entry name" value="SANT/Myb"/>
</dbReference>
<feature type="region of interest" description="Disordered" evidence="2">
    <location>
        <begin position="393"/>
        <end position="418"/>
    </location>
</feature>
<dbReference type="Pfam" id="PF13921">
    <property type="entry name" value="Myb_DNA-bind_6"/>
    <property type="match status" value="1"/>
</dbReference>
<evidence type="ECO:0000259" key="4">
    <source>
        <dbReference type="PROSITE" id="PS51204"/>
    </source>
</evidence>
<feature type="domain" description="Myb-like" evidence="3">
    <location>
        <begin position="1036"/>
        <end position="1088"/>
    </location>
</feature>
<evidence type="ECO:0008006" key="7">
    <source>
        <dbReference type="Google" id="ProtNLM"/>
    </source>
</evidence>
<reference evidence="5 6" key="1">
    <citation type="submission" date="2019-09" db="EMBL/GenBank/DDBJ databases">
        <title>A chromosome-level genome assembly of the Chinese tupelo Nyssa sinensis.</title>
        <authorList>
            <person name="Yang X."/>
            <person name="Kang M."/>
            <person name="Yang Y."/>
            <person name="Xiong H."/>
            <person name="Wang M."/>
            <person name="Zhang Z."/>
            <person name="Wang Z."/>
            <person name="Wu H."/>
            <person name="Ma T."/>
            <person name="Liu J."/>
            <person name="Xi Z."/>
        </authorList>
    </citation>
    <scope>NUCLEOTIDE SEQUENCE [LARGE SCALE GENOMIC DNA]</scope>
    <source>
        <strain evidence="5">J267</strain>
        <tissue evidence="5">Leaf</tissue>
    </source>
</reference>
<feature type="region of interest" description="Disordered" evidence="2">
    <location>
        <begin position="907"/>
        <end position="965"/>
    </location>
</feature>
<feature type="compositionally biased region" description="Polar residues" evidence="2">
    <location>
        <begin position="227"/>
        <end position="239"/>
    </location>
</feature>
<feature type="compositionally biased region" description="Polar residues" evidence="2">
    <location>
        <begin position="1667"/>
        <end position="1678"/>
    </location>
</feature>
<feature type="compositionally biased region" description="Polar residues" evidence="2">
    <location>
        <begin position="145"/>
        <end position="159"/>
    </location>
</feature>
<evidence type="ECO:0000256" key="1">
    <source>
        <dbReference type="ARBA" id="ARBA00022853"/>
    </source>
</evidence>
<feature type="compositionally biased region" description="Basic residues" evidence="2">
    <location>
        <begin position="173"/>
        <end position="182"/>
    </location>
</feature>
<dbReference type="GO" id="GO:0035267">
    <property type="term" value="C:NuA4 histone acetyltransferase complex"/>
    <property type="evidence" value="ECO:0007669"/>
    <property type="project" value="InterPro"/>
</dbReference>
<feature type="region of interest" description="Disordered" evidence="2">
    <location>
        <begin position="1522"/>
        <end position="1617"/>
    </location>
</feature>
<dbReference type="Proteomes" id="UP000325577">
    <property type="component" value="Linkage Group LG11"/>
</dbReference>
<feature type="region of interest" description="Disordered" evidence="2">
    <location>
        <begin position="1667"/>
        <end position="1807"/>
    </location>
</feature>
<dbReference type="CDD" id="cd00167">
    <property type="entry name" value="SANT"/>
    <property type="match status" value="1"/>
</dbReference>
<dbReference type="InterPro" id="IPR044798">
    <property type="entry name" value="EAF1A/B"/>
</dbReference>